<keyword evidence="2" id="KW-0472">Membrane</keyword>
<dbReference type="PROSITE" id="PS50885">
    <property type="entry name" value="HAMP"/>
    <property type="match status" value="1"/>
</dbReference>
<protein>
    <submittedName>
        <fullName evidence="4">LapD/MoxY N-terminal periplasmic domain-containing protein</fullName>
    </submittedName>
</protein>
<sequence>LIEIPEPQGESEVINGWFRLGKIEVVAHTGLAYRDLWRVFREQLWLFLFTAVAAYGLAGVSLHFLLRPLKRVEKQADAICRREFPEQQQLPRTRELRSMVQAMNRMVEKIKDMFQEQLELTESLHRSSHVDFITGLSNRLDFDARLESFIKSELGGGEGALLLWQLS</sequence>
<keyword evidence="2" id="KW-1133">Transmembrane helix</keyword>
<name>A0ABD5SEK6_9EURY</name>
<keyword evidence="2" id="KW-0812">Transmembrane</keyword>
<evidence type="ECO:0000256" key="1">
    <source>
        <dbReference type="ARBA" id="ARBA00023224"/>
    </source>
</evidence>
<dbReference type="InterPro" id="IPR032244">
    <property type="entry name" value="LapD_MoxY_N"/>
</dbReference>
<organism evidence="4 5">
    <name type="scientific">Halorubrum tibetense</name>
    <dbReference type="NCBI Taxonomy" id="175631"/>
    <lineage>
        <taxon>Archaea</taxon>
        <taxon>Methanobacteriati</taxon>
        <taxon>Methanobacteriota</taxon>
        <taxon>Stenosarchaea group</taxon>
        <taxon>Halobacteria</taxon>
        <taxon>Halobacteriales</taxon>
        <taxon>Haloferacaceae</taxon>
        <taxon>Halorubrum</taxon>
    </lineage>
</organism>
<dbReference type="Gene3D" id="6.20.270.20">
    <property type="entry name" value="LapD/MoxY periplasmic domain"/>
    <property type="match status" value="1"/>
</dbReference>
<feature type="non-terminal residue" evidence="4">
    <location>
        <position position="167"/>
    </location>
</feature>
<dbReference type="AlphaFoldDB" id="A0ABD5SEK6"/>
<dbReference type="SUPFAM" id="SSF158472">
    <property type="entry name" value="HAMP domain-like"/>
    <property type="match status" value="1"/>
</dbReference>
<dbReference type="Proteomes" id="UP001596442">
    <property type="component" value="Unassembled WGS sequence"/>
</dbReference>
<gene>
    <name evidence="4" type="ORF">ACFQEU_18190</name>
</gene>
<feature type="transmembrane region" description="Helical" evidence="2">
    <location>
        <begin position="44"/>
        <end position="66"/>
    </location>
</feature>
<reference evidence="4 5" key="1">
    <citation type="journal article" date="2019" name="Int. J. Syst. Evol. Microbiol.">
        <title>The Global Catalogue of Microorganisms (GCM) 10K type strain sequencing project: providing services to taxonomists for standard genome sequencing and annotation.</title>
        <authorList>
            <consortium name="The Broad Institute Genomics Platform"/>
            <consortium name="The Broad Institute Genome Sequencing Center for Infectious Disease"/>
            <person name="Wu L."/>
            <person name="Ma J."/>
        </authorList>
    </citation>
    <scope>NUCLEOTIDE SEQUENCE [LARGE SCALE GENOMIC DNA]</scope>
    <source>
        <strain evidence="4 5">CGMCC 1.3239</strain>
    </source>
</reference>
<dbReference type="InterPro" id="IPR003660">
    <property type="entry name" value="HAMP_dom"/>
</dbReference>
<dbReference type="Pfam" id="PF16448">
    <property type="entry name" value="LapD_MoxY_N"/>
    <property type="match status" value="1"/>
</dbReference>
<feature type="non-terminal residue" evidence="4">
    <location>
        <position position="1"/>
    </location>
</feature>
<keyword evidence="5" id="KW-1185">Reference proteome</keyword>
<evidence type="ECO:0000256" key="2">
    <source>
        <dbReference type="SAM" id="Phobius"/>
    </source>
</evidence>
<dbReference type="RefSeq" id="WP_379784448.1">
    <property type="nucleotide sequence ID" value="NZ_JBHSWW010000765.1"/>
</dbReference>
<evidence type="ECO:0000259" key="3">
    <source>
        <dbReference type="PROSITE" id="PS50885"/>
    </source>
</evidence>
<dbReference type="GO" id="GO:0007165">
    <property type="term" value="P:signal transduction"/>
    <property type="evidence" value="ECO:0007669"/>
    <property type="project" value="UniProtKB-KW"/>
</dbReference>
<accession>A0ABD5SEK6</accession>
<dbReference type="SMART" id="SM00304">
    <property type="entry name" value="HAMP"/>
    <property type="match status" value="1"/>
</dbReference>
<feature type="domain" description="HAMP" evidence="3">
    <location>
        <begin position="63"/>
        <end position="115"/>
    </location>
</feature>
<dbReference type="EMBL" id="JBHSWW010000765">
    <property type="protein sequence ID" value="MFC6755384.1"/>
    <property type="molecule type" value="Genomic_DNA"/>
</dbReference>
<dbReference type="CDD" id="cd06225">
    <property type="entry name" value="HAMP"/>
    <property type="match status" value="1"/>
</dbReference>
<proteinExistence type="predicted"/>
<comment type="caution">
    <text evidence="4">The sequence shown here is derived from an EMBL/GenBank/DDBJ whole genome shotgun (WGS) entry which is preliminary data.</text>
</comment>
<dbReference type="InterPro" id="IPR042461">
    <property type="entry name" value="LapD_MoxY_peri_C"/>
</dbReference>
<dbReference type="Gene3D" id="6.10.340.10">
    <property type="match status" value="1"/>
</dbReference>
<evidence type="ECO:0000313" key="5">
    <source>
        <dbReference type="Proteomes" id="UP001596442"/>
    </source>
</evidence>
<dbReference type="Pfam" id="PF00672">
    <property type="entry name" value="HAMP"/>
    <property type="match status" value="1"/>
</dbReference>
<evidence type="ECO:0000313" key="4">
    <source>
        <dbReference type="EMBL" id="MFC6755384.1"/>
    </source>
</evidence>
<keyword evidence="1" id="KW-0807">Transducer</keyword>